<proteinExistence type="predicted"/>
<organism evidence="1 2">
    <name type="scientific">Romanomermis culicivorax</name>
    <name type="common">Nematode worm</name>
    <dbReference type="NCBI Taxonomy" id="13658"/>
    <lineage>
        <taxon>Eukaryota</taxon>
        <taxon>Metazoa</taxon>
        <taxon>Ecdysozoa</taxon>
        <taxon>Nematoda</taxon>
        <taxon>Enoplea</taxon>
        <taxon>Dorylaimia</taxon>
        <taxon>Mermithida</taxon>
        <taxon>Mermithoidea</taxon>
        <taxon>Mermithidae</taxon>
        <taxon>Romanomermis</taxon>
    </lineage>
</organism>
<evidence type="ECO:0000313" key="2">
    <source>
        <dbReference type="WBParaSite" id="nRc.2.0.1.t45659-RA"/>
    </source>
</evidence>
<dbReference type="AlphaFoldDB" id="A0A915L3K7"/>
<evidence type="ECO:0000313" key="1">
    <source>
        <dbReference type="Proteomes" id="UP000887565"/>
    </source>
</evidence>
<dbReference type="Proteomes" id="UP000887565">
    <property type="component" value="Unplaced"/>
</dbReference>
<name>A0A915L3K7_ROMCU</name>
<keyword evidence="1" id="KW-1185">Reference proteome</keyword>
<sequence>MKQGKWPKGVLQFTNNIRQQVSHLRDHYHGKINRSIVPIVKELYEKNINPLVYSLWPHSAQQWEAWVPGFMSEMWSSVWRNENERIEFMKWMGQDLMNNKMLDQMDELLERYAKICTQKSVRNLFCVLPIKWMPRSLKEPKEEQQTNLRENAVYFMNCQTMDHDKPEVVIISDPPIATTPATGSEGIIQEEKLIEIVETETEKQPGVEKLTEQIKEMPNA</sequence>
<dbReference type="WBParaSite" id="nRc.2.0.1.t45659-RA">
    <property type="protein sequence ID" value="nRc.2.0.1.t45659-RA"/>
    <property type="gene ID" value="nRc.2.0.1.g45659"/>
</dbReference>
<reference evidence="2" key="1">
    <citation type="submission" date="2022-11" db="UniProtKB">
        <authorList>
            <consortium name="WormBaseParasite"/>
        </authorList>
    </citation>
    <scope>IDENTIFICATION</scope>
</reference>
<protein>
    <submittedName>
        <fullName evidence="2">Uncharacterized protein</fullName>
    </submittedName>
</protein>
<accession>A0A915L3K7</accession>